<dbReference type="Proteomes" id="UP000092444">
    <property type="component" value="Unassembled WGS sequence"/>
</dbReference>
<evidence type="ECO:0000256" key="1">
    <source>
        <dbReference type="SAM" id="Phobius"/>
    </source>
</evidence>
<dbReference type="EMBL" id="CCAG010022985">
    <property type="status" value="NOT_ANNOTATED_CDS"/>
    <property type="molecule type" value="Genomic_DNA"/>
</dbReference>
<keyword evidence="1" id="KW-0472">Membrane</keyword>
<keyword evidence="1" id="KW-1133">Transmembrane helix</keyword>
<sequence length="71" mass="8553">MNKYKCECECEYEHDIILPFSCVKKGEKEEDGLLLSLIVLLFLLFFRIVTLEHQVLYFFSSVFLYRLLRLL</sequence>
<keyword evidence="1" id="KW-0812">Transmembrane</keyword>
<feature type="transmembrane region" description="Helical" evidence="1">
    <location>
        <begin position="32"/>
        <end position="49"/>
    </location>
</feature>
<protein>
    <submittedName>
        <fullName evidence="2">Uncharacterized protein</fullName>
    </submittedName>
</protein>
<evidence type="ECO:0000313" key="2">
    <source>
        <dbReference type="EnsemblMetazoa" id="GMOY006310-PA"/>
    </source>
</evidence>
<dbReference type="EnsemblMetazoa" id="GMOY006310-RA">
    <property type="protein sequence ID" value="GMOY006310-PA"/>
    <property type="gene ID" value="GMOY006310"/>
</dbReference>
<evidence type="ECO:0000313" key="3">
    <source>
        <dbReference type="Proteomes" id="UP000092444"/>
    </source>
</evidence>
<dbReference type="AlphaFoldDB" id="A0A1B0FQT2"/>
<keyword evidence="3" id="KW-1185">Reference proteome</keyword>
<organism evidence="2 3">
    <name type="scientific">Glossina morsitans morsitans</name>
    <name type="common">Savannah tsetse fly</name>
    <dbReference type="NCBI Taxonomy" id="37546"/>
    <lineage>
        <taxon>Eukaryota</taxon>
        <taxon>Metazoa</taxon>
        <taxon>Ecdysozoa</taxon>
        <taxon>Arthropoda</taxon>
        <taxon>Hexapoda</taxon>
        <taxon>Insecta</taxon>
        <taxon>Pterygota</taxon>
        <taxon>Neoptera</taxon>
        <taxon>Endopterygota</taxon>
        <taxon>Diptera</taxon>
        <taxon>Brachycera</taxon>
        <taxon>Muscomorpha</taxon>
        <taxon>Hippoboscoidea</taxon>
        <taxon>Glossinidae</taxon>
        <taxon>Glossina</taxon>
    </lineage>
</organism>
<name>A0A1B0FQT2_GLOMM</name>
<proteinExistence type="predicted"/>
<reference evidence="2" key="1">
    <citation type="submission" date="2020-05" db="UniProtKB">
        <authorList>
            <consortium name="EnsemblMetazoa"/>
        </authorList>
    </citation>
    <scope>IDENTIFICATION</scope>
    <source>
        <strain evidence="2">Yale</strain>
    </source>
</reference>
<accession>A0A1B0FQT2</accession>
<dbReference type="VEuPathDB" id="VectorBase:GMOY006310"/>